<comment type="caution">
    <text evidence="1">The sequence shown here is derived from an EMBL/GenBank/DDBJ whole genome shotgun (WGS) entry which is preliminary data.</text>
</comment>
<dbReference type="Proteomes" id="UP001530377">
    <property type="component" value="Unassembled WGS sequence"/>
</dbReference>
<reference evidence="1 2" key="1">
    <citation type="submission" date="2024-10" db="EMBL/GenBank/DDBJ databases">
        <title>Updated reference genomes for cyclostephanoid diatoms.</title>
        <authorList>
            <person name="Roberts W.R."/>
            <person name="Alverson A.J."/>
        </authorList>
    </citation>
    <scope>NUCLEOTIDE SEQUENCE [LARGE SCALE GENOMIC DNA]</scope>
    <source>
        <strain evidence="1 2">AJA228-03</strain>
    </source>
</reference>
<gene>
    <name evidence="1" type="ORF">ACHAXA_010420</name>
</gene>
<sequence length="68" mass="7199">MMHITGKKCDGRLLTSSMEQGTNKVGGSTSIGWKGWTKLSYAMGIGCNEESILSPGSNYTGCAFSKTC</sequence>
<protein>
    <submittedName>
        <fullName evidence="1">Uncharacterized protein</fullName>
    </submittedName>
</protein>
<evidence type="ECO:0000313" key="2">
    <source>
        <dbReference type="Proteomes" id="UP001530377"/>
    </source>
</evidence>
<dbReference type="EMBL" id="JALLPB020000045">
    <property type="protein sequence ID" value="KAL3823164.1"/>
    <property type="molecule type" value="Genomic_DNA"/>
</dbReference>
<name>A0ABD3SF29_9STRA</name>
<organism evidence="1 2">
    <name type="scientific">Cyclostephanos tholiformis</name>
    <dbReference type="NCBI Taxonomy" id="382380"/>
    <lineage>
        <taxon>Eukaryota</taxon>
        <taxon>Sar</taxon>
        <taxon>Stramenopiles</taxon>
        <taxon>Ochrophyta</taxon>
        <taxon>Bacillariophyta</taxon>
        <taxon>Coscinodiscophyceae</taxon>
        <taxon>Thalassiosirophycidae</taxon>
        <taxon>Stephanodiscales</taxon>
        <taxon>Stephanodiscaceae</taxon>
        <taxon>Cyclostephanos</taxon>
    </lineage>
</organism>
<accession>A0ABD3SF29</accession>
<dbReference type="AlphaFoldDB" id="A0ABD3SF29"/>
<keyword evidence="2" id="KW-1185">Reference proteome</keyword>
<evidence type="ECO:0000313" key="1">
    <source>
        <dbReference type="EMBL" id="KAL3823164.1"/>
    </source>
</evidence>
<proteinExistence type="predicted"/>